<sequence>MSAKLKDRRTELWLRKRIENEMGKVVDLLAILVDMLVSPVDILVILVDTVVFLIILVDLFVILEDLLVIVVVILVILAVVLVILKDIVVVVSDMCNSCCYKIYWQQVSKYVSQQTANGCRRLSSSICCAYMQHLIFMIATSRCKRRDDVRKFQRKTNEVNKKYIVIECAPRVQVKNTSICVKG</sequence>
<dbReference type="EnsemblMetazoa" id="GBRI026437-RA">
    <property type="protein sequence ID" value="GBRI026437-PA"/>
    <property type="gene ID" value="GBRI026437"/>
</dbReference>
<evidence type="ECO:0000313" key="3">
    <source>
        <dbReference type="Proteomes" id="UP000091820"/>
    </source>
</evidence>
<dbReference type="Proteomes" id="UP000091820">
    <property type="component" value="Unassembled WGS sequence"/>
</dbReference>
<keyword evidence="1" id="KW-1133">Transmembrane helix</keyword>
<proteinExistence type="predicted"/>
<feature type="transmembrane region" description="Helical" evidence="1">
    <location>
        <begin position="25"/>
        <end position="54"/>
    </location>
</feature>
<dbReference type="VEuPathDB" id="VectorBase:GBRI026437"/>
<keyword evidence="1" id="KW-0812">Transmembrane</keyword>
<protein>
    <submittedName>
        <fullName evidence="2">Uncharacterized protein</fullName>
    </submittedName>
</protein>
<name>A0A1A9WNS2_9MUSC</name>
<dbReference type="AlphaFoldDB" id="A0A1A9WNS2"/>
<accession>A0A1A9WNS2</accession>
<feature type="transmembrane region" description="Helical" evidence="1">
    <location>
        <begin position="66"/>
        <end position="84"/>
    </location>
</feature>
<organism evidence="2 3">
    <name type="scientific">Glossina brevipalpis</name>
    <dbReference type="NCBI Taxonomy" id="37001"/>
    <lineage>
        <taxon>Eukaryota</taxon>
        <taxon>Metazoa</taxon>
        <taxon>Ecdysozoa</taxon>
        <taxon>Arthropoda</taxon>
        <taxon>Hexapoda</taxon>
        <taxon>Insecta</taxon>
        <taxon>Pterygota</taxon>
        <taxon>Neoptera</taxon>
        <taxon>Endopterygota</taxon>
        <taxon>Diptera</taxon>
        <taxon>Brachycera</taxon>
        <taxon>Muscomorpha</taxon>
        <taxon>Hippoboscoidea</taxon>
        <taxon>Glossinidae</taxon>
        <taxon>Glossina</taxon>
    </lineage>
</organism>
<keyword evidence="1" id="KW-0472">Membrane</keyword>
<evidence type="ECO:0000256" key="1">
    <source>
        <dbReference type="SAM" id="Phobius"/>
    </source>
</evidence>
<keyword evidence="3" id="KW-1185">Reference proteome</keyword>
<evidence type="ECO:0000313" key="2">
    <source>
        <dbReference type="EnsemblMetazoa" id="GBRI026437-PA"/>
    </source>
</evidence>
<reference evidence="3" key="1">
    <citation type="submission" date="2014-03" db="EMBL/GenBank/DDBJ databases">
        <authorList>
            <person name="Aksoy S."/>
            <person name="Warren W."/>
            <person name="Wilson R.K."/>
        </authorList>
    </citation>
    <scope>NUCLEOTIDE SEQUENCE [LARGE SCALE GENOMIC DNA]</scope>
    <source>
        <strain evidence="3">IAEA</strain>
    </source>
</reference>
<reference evidence="2" key="2">
    <citation type="submission" date="2020-05" db="UniProtKB">
        <authorList>
            <consortium name="EnsemblMetazoa"/>
        </authorList>
    </citation>
    <scope>IDENTIFICATION</scope>
    <source>
        <strain evidence="2">IAEA</strain>
    </source>
</reference>